<organism evidence="1 2">
    <name type="scientific">Desulfosarcina ovata subsp. ovata</name>
    <dbReference type="NCBI Taxonomy" id="2752305"/>
    <lineage>
        <taxon>Bacteria</taxon>
        <taxon>Pseudomonadati</taxon>
        <taxon>Thermodesulfobacteriota</taxon>
        <taxon>Desulfobacteria</taxon>
        <taxon>Desulfobacterales</taxon>
        <taxon>Desulfosarcinaceae</taxon>
        <taxon>Desulfosarcina</taxon>
    </lineage>
</organism>
<name>A0A5K8AF80_9BACT</name>
<dbReference type="InterPro" id="IPR045851">
    <property type="entry name" value="AMP-bd_C_sf"/>
</dbReference>
<evidence type="ECO:0000313" key="1">
    <source>
        <dbReference type="EMBL" id="BBO91363.1"/>
    </source>
</evidence>
<accession>A0A5K8AF80</accession>
<proteinExistence type="predicted"/>
<keyword evidence="2" id="KW-1185">Reference proteome</keyword>
<protein>
    <submittedName>
        <fullName evidence="1">Uncharacterized protein</fullName>
    </submittedName>
</protein>
<dbReference type="EMBL" id="AP021879">
    <property type="protein sequence ID" value="BBO91363.1"/>
    <property type="molecule type" value="Genomic_DNA"/>
</dbReference>
<evidence type="ECO:0000313" key="2">
    <source>
        <dbReference type="Proteomes" id="UP000422108"/>
    </source>
</evidence>
<dbReference type="SUPFAM" id="SSF56801">
    <property type="entry name" value="Acetyl-CoA synthetase-like"/>
    <property type="match status" value="1"/>
</dbReference>
<sequence length="77" mass="8973">MVTLFSYMVLKMQRRSRRPFKTTSPILNEKEFVSIVGRKDDMIISGGENVQPAQVEEILNENPMVTDYKVTKEKKHD</sequence>
<dbReference type="Proteomes" id="UP000422108">
    <property type="component" value="Chromosome"/>
</dbReference>
<reference evidence="1 2" key="1">
    <citation type="submission" date="2019-11" db="EMBL/GenBank/DDBJ databases">
        <title>Comparative genomics of hydrocarbon-degrading Desulfosarcina strains.</title>
        <authorList>
            <person name="Watanabe M."/>
            <person name="Kojima H."/>
            <person name="Fukui M."/>
        </authorList>
    </citation>
    <scope>NUCLEOTIDE SEQUENCE [LARGE SCALE GENOMIC DNA]</scope>
    <source>
        <strain evidence="2">oXyS1</strain>
    </source>
</reference>
<dbReference type="AlphaFoldDB" id="A0A5K8AF80"/>
<dbReference type="Gene3D" id="3.30.300.30">
    <property type="match status" value="1"/>
</dbReference>
<gene>
    <name evidence="1" type="ORF">DSCOOX_45430</name>
</gene>